<evidence type="ECO:0000256" key="5">
    <source>
        <dbReference type="RuleBase" id="RU003690"/>
    </source>
</evidence>
<protein>
    <submittedName>
        <fullName evidence="7">6-phospho-beta-glucosidase</fullName>
    </submittedName>
</protein>
<evidence type="ECO:0000313" key="8">
    <source>
        <dbReference type="Proteomes" id="UP000095256"/>
    </source>
</evidence>
<keyword evidence="8" id="KW-1185">Reference proteome</keyword>
<name>A0A1E5KVV6_9ENTE</name>
<dbReference type="Gene3D" id="3.20.20.80">
    <property type="entry name" value="Glycosidases"/>
    <property type="match status" value="1"/>
</dbReference>
<organism evidence="7 8">
    <name type="scientific">Enterococcus rivorum</name>
    <dbReference type="NCBI Taxonomy" id="762845"/>
    <lineage>
        <taxon>Bacteria</taxon>
        <taxon>Bacillati</taxon>
        <taxon>Bacillota</taxon>
        <taxon>Bacilli</taxon>
        <taxon>Lactobacillales</taxon>
        <taxon>Enterococcaceae</taxon>
        <taxon>Enterococcus</taxon>
    </lineage>
</organism>
<dbReference type="PRINTS" id="PR00131">
    <property type="entry name" value="GLHYDRLASE1"/>
</dbReference>
<sequence length="484" mass="55713">MKLKENFLWGGSIAAHQCEGAWNEDGKGIGIMDLVTKGSYETPRRIDKTFQQETTYPSHEAIDFYHKYKEDIVLFADMGFKALRISIDWSRIYPNGDDSEPNKLGILFYQELVDELIKYGIEPIVTLYHFEMPIHLVKKYGSWANRQTIDFYLTFCRTMFEALKGKVKYWVTFNEMNHIDPQTETSDIFTYIIAGLKFSELEDRRQTLATIGYNMTVASCKAVTLGHEIDSNNQVGCVFGIEPVYPVDCNPVNVMNAFKQMDRDFYQIDAMCNGKFPEYKVAEYKDQGIKIEIMPEDKGSFADGRLDFIGMNYYASSVAEYEGAEEGRSALFGGLQNPFLETSKWGWTIDPTGLRYLLNYTYRKYGLPIIITENGLGAVDEFSEDGKIHDDYRIDYLQKHIEQLKIAIEVDQVDCFGYLTWGPIDLVSATTGEMKKRYGFIYVDKQDDGTGTLERTPKDSYHWFKKVIQSNAENLLEQNLNELN</sequence>
<keyword evidence="3 6" id="KW-0326">Glycosidase</keyword>
<dbReference type="PROSITE" id="PS00653">
    <property type="entry name" value="GLYCOSYL_HYDROL_F1_2"/>
    <property type="match status" value="1"/>
</dbReference>
<dbReference type="InterPro" id="IPR033132">
    <property type="entry name" value="GH_1_N_CS"/>
</dbReference>
<keyword evidence="2 6" id="KW-0378">Hydrolase</keyword>
<dbReference type="Pfam" id="PF00232">
    <property type="entry name" value="Glyco_hydro_1"/>
    <property type="match status" value="1"/>
</dbReference>
<evidence type="ECO:0000256" key="4">
    <source>
        <dbReference type="PROSITE-ProRule" id="PRU10055"/>
    </source>
</evidence>
<feature type="active site" description="Nucleophile" evidence="4">
    <location>
        <position position="373"/>
    </location>
</feature>
<dbReference type="EMBL" id="MIEK01000032">
    <property type="protein sequence ID" value="OEH81992.1"/>
    <property type="molecule type" value="Genomic_DNA"/>
</dbReference>
<dbReference type="GO" id="GO:0008422">
    <property type="term" value="F:beta-glucosidase activity"/>
    <property type="evidence" value="ECO:0007669"/>
    <property type="project" value="TreeGrafter"/>
</dbReference>
<evidence type="ECO:0000256" key="1">
    <source>
        <dbReference type="ARBA" id="ARBA00010838"/>
    </source>
</evidence>
<evidence type="ECO:0000313" key="7">
    <source>
        <dbReference type="EMBL" id="OEH81992.1"/>
    </source>
</evidence>
<dbReference type="AlphaFoldDB" id="A0A1E5KVV6"/>
<dbReference type="PANTHER" id="PTHR10353">
    <property type="entry name" value="GLYCOSYL HYDROLASE"/>
    <property type="match status" value="1"/>
</dbReference>
<evidence type="ECO:0000256" key="2">
    <source>
        <dbReference type="ARBA" id="ARBA00022801"/>
    </source>
</evidence>
<dbReference type="FunFam" id="3.20.20.80:FF:000004">
    <property type="entry name" value="Beta-glucosidase 6-phospho-beta-glucosidase"/>
    <property type="match status" value="1"/>
</dbReference>
<gene>
    <name evidence="7" type="ORF">BCR26_15215</name>
</gene>
<dbReference type="PANTHER" id="PTHR10353:SF122">
    <property type="entry name" value="6-PHOSPHO-BETA-GLUCOSIDASE ASCB-RELATED"/>
    <property type="match status" value="1"/>
</dbReference>
<dbReference type="GO" id="GO:0005829">
    <property type="term" value="C:cytosol"/>
    <property type="evidence" value="ECO:0007669"/>
    <property type="project" value="TreeGrafter"/>
</dbReference>
<dbReference type="Proteomes" id="UP000095256">
    <property type="component" value="Unassembled WGS sequence"/>
</dbReference>
<reference evidence="7 8" key="1">
    <citation type="submission" date="2016-09" db="EMBL/GenBank/DDBJ databases">
        <authorList>
            <person name="Capua I."/>
            <person name="De Benedictis P."/>
            <person name="Joannis T."/>
            <person name="Lombin L.H."/>
            <person name="Cattoli G."/>
        </authorList>
    </citation>
    <scope>NUCLEOTIDE SEQUENCE [LARGE SCALE GENOMIC DNA]</scope>
    <source>
        <strain evidence="7 8">LMG 25899</strain>
    </source>
</reference>
<dbReference type="InterPro" id="IPR001360">
    <property type="entry name" value="Glyco_hydro_1"/>
</dbReference>
<dbReference type="STRING" id="762845.BCR26_15215"/>
<dbReference type="SUPFAM" id="SSF51445">
    <property type="entry name" value="(Trans)glycosidases"/>
    <property type="match status" value="1"/>
</dbReference>
<comment type="caution">
    <text evidence="7">The sequence shown here is derived from an EMBL/GenBank/DDBJ whole genome shotgun (WGS) entry which is preliminary data.</text>
</comment>
<comment type="similarity">
    <text evidence="1 5">Belongs to the glycosyl hydrolase 1 family.</text>
</comment>
<dbReference type="RefSeq" id="WP_069699066.1">
    <property type="nucleotide sequence ID" value="NZ_JAGGMA010000014.1"/>
</dbReference>
<dbReference type="GO" id="GO:0016052">
    <property type="term" value="P:carbohydrate catabolic process"/>
    <property type="evidence" value="ECO:0007669"/>
    <property type="project" value="TreeGrafter"/>
</dbReference>
<evidence type="ECO:0000256" key="3">
    <source>
        <dbReference type="ARBA" id="ARBA00023295"/>
    </source>
</evidence>
<proteinExistence type="inferred from homology"/>
<dbReference type="InterPro" id="IPR018120">
    <property type="entry name" value="Glyco_hydro_1_AS"/>
</dbReference>
<dbReference type="PROSITE" id="PS00572">
    <property type="entry name" value="GLYCOSYL_HYDROL_F1_1"/>
    <property type="match status" value="1"/>
</dbReference>
<dbReference type="OrthoDB" id="9765195at2"/>
<accession>A0A1E5KVV6</accession>
<dbReference type="InterPro" id="IPR017853">
    <property type="entry name" value="GH"/>
</dbReference>
<evidence type="ECO:0000256" key="6">
    <source>
        <dbReference type="RuleBase" id="RU004468"/>
    </source>
</evidence>